<evidence type="ECO:0000256" key="2">
    <source>
        <dbReference type="ARBA" id="ARBA00022723"/>
    </source>
</evidence>
<evidence type="ECO:0000313" key="10">
    <source>
        <dbReference type="EMBL" id="CCG83287.1"/>
    </source>
</evidence>
<dbReference type="EMBL" id="CAHR02000133">
    <property type="protein sequence ID" value="CCG83287.1"/>
    <property type="molecule type" value="Genomic_DNA"/>
</dbReference>
<keyword evidence="6" id="KW-0539">Nucleus</keyword>
<keyword evidence="4 7" id="KW-0863">Zinc-finger</keyword>
<comment type="subcellular location">
    <subcellularLocation>
        <location evidence="1">Nucleus</location>
    </subcellularLocation>
</comment>
<evidence type="ECO:0000256" key="1">
    <source>
        <dbReference type="ARBA" id="ARBA00004123"/>
    </source>
</evidence>
<feature type="compositionally biased region" description="Polar residues" evidence="8">
    <location>
        <begin position="20"/>
        <end position="29"/>
    </location>
</feature>
<feature type="compositionally biased region" description="Polar residues" evidence="8">
    <location>
        <begin position="282"/>
        <end position="291"/>
    </location>
</feature>
<feature type="domain" description="C2H2-type" evidence="9">
    <location>
        <begin position="612"/>
        <end position="639"/>
    </location>
</feature>
<dbReference type="SUPFAM" id="SSF57667">
    <property type="entry name" value="beta-beta-alpha zinc fingers"/>
    <property type="match status" value="2"/>
</dbReference>
<dbReference type="InterPro" id="IPR036236">
    <property type="entry name" value="Znf_C2H2_sf"/>
</dbReference>
<dbReference type="OrthoDB" id="8117402at2759"/>
<evidence type="ECO:0000259" key="9">
    <source>
        <dbReference type="PROSITE" id="PS50157"/>
    </source>
</evidence>
<evidence type="ECO:0000256" key="6">
    <source>
        <dbReference type="ARBA" id="ARBA00023242"/>
    </source>
</evidence>
<accession>R4XFM3</accession>
<dbReference type="InterPro" id="IPR050527">
    <property type="entry name" value="Snail/Krueppel_Znf"/>
</dbReference>
<reference evidence="10 11" key="1">
    <citation type="journal article" date="2013" name="MBio">
        <title>Genome sequencing of the plant pathogen Taphrina deformans, the causal agent of peach leaf curl.</title>
        <authorList>
            <person name="Cisse O.H."/>
            <person name="Almeida J.M.G.C.F."/>
            <person name="Fonseca A."/>
            <person name="Kumar A.A."/>
            <person name="Salojaervi J."/>
            <person name="Overmyer K."/>
            <person name="Hauser P.M."/>
            <person name="Pagni M."/>
        </authorList>
    </citation>
    <scope>NUCLEOTIDE SEQUENCE [LARGE SCALE GENOMIC DNA]</scope>
    <source>
        <strain evidence="11">PYCC 5710 / ATCC 11124 / CBS 356.35 / IMI 108563 / JCM 9778 / NBRC 8474</strain>
    </source>
</reference>
<keyword evidence="11" id="KW-1185">Reference proteome</keyword>
<evidence type="ECO:0000256" key="4">
    <source>
        <dbReference type="ARBA" id="ARBA00022771"/>
    </source>
</evidence>
<dbReference type="PANTHER" id="PTHR24388:SF54">
    <property type="entry name" value="PROTEIN ESCARGOT"/>
    <property type="match status" value="1"/>
</dbReference>
<feature type="region of interest" description="Disordered" evidence="8">
    <location>
        <begin position="470"/>
        <end position="580"/>
    </location>
</feature>
<dbReference type="GO" id="GO:0000981">
    <property type="term" value="F:DNA-binding transcription factor activity, RNA polymerase II-specific"/>
    <property type="evidence" value="ECO:0007669"/>
    <property type="project" value="TreeGrafter"/>
</dbReference>
<sequence>MESTLAVADAAYNSGRRSRSTSFHSQQQPEGREGMAVDGHDARSVLSPNVMNTFNSNIFHSHRRHASDLSDISVFLPNNDSDHAVDSGNPLQRDHIISHSRSPSFTQHGISPSLTTIKDNFEDDGGGLDEAFNASLFMSEDYPRSMDGNRYYAQNPLFPPSDLAYQDSFLGGTGYGQGGTNNMAILSGQDLASRYGTTGHGPERPVSQDAQTFDDLSLYDDSALLQASLNHMHGTFPSYGGGQALTGHAQSHPPNPTLNLEYGHQPSSSQIHSPHHDPSLQPHESLQSPQSALLGVPGVDGLRQPSLEVHSPYPDSVTYEGGPFDEQRSPSVDHLTLSRTNSYNSQFQPSFEAHLASAPTSPYPSHMDYGNTQLQSPIPNYDPGLNNGFPISTPQYGFLQPQPHVSMAGQEQYMHRASLMIPGATAQNVFDPPDISINPPSPGHGSFANRADLMSYPFNQQVPIITTTPVTSHRDASQHVESPGCLQVDKSRGRSNSDSRLMVQQNLQRSRSHSSQGSSSSGRARSRSGTPGVHHKHGSSRIAKPLDHHRRASWSSARDQVEDEYEEGASQTPGKQKNPATFICPVEGCHKAFTRAYNLRSHQRTHTNERPFLCESCGKGFARQHDRKRHEKLHTNEKPFSCPGCKKKFARMDALSRHFKSETGKDCIIGNPEYEHFLLEGGDGEEEPEEE</sequence>
<gene>
    <name evidence="10" type="ORF">TAPDE_003508</name>
</gene>
<evidence type="ECO:0000256" key="5">
    <source>
        <dbReference type="ARBA" id="ARBA00022833"/>
    </source>
</evidence>
<feature type="domain" description="C2H2-type" evidence="9">
    <location>
        <begin position="582"/>
        <end position="611"/>
    </location>
</feature>
<evidence type="ECO:0000256" key="8">
    <source>
        <dbReference type="SAM" id="MobiDB-lite"/>
    </source>
</evidence>
<feature type="region of interest" description="Disordered" evidence="8">
    <location>
        <begin position="1"/>
        <end position="36"/>
    </location>
</feature>
<dbReference type="InterPro" id="IPR013087">
    <property type="entry name" value="Znf_C2H2_type"/>
</dbReference>
<dbReference type="PANTHER" id="PTHR24388">
    <property type="entry name" value="ZINC FINGER PROTEIN"/>
    <property type="match status" value="1"/>
</dbReference>
<feature type="compositionally biased region" description="Polar residues" evidence="8">
    <location>
        <begin position="498"/>
        <end position="508"/>
    </location>
</feature>
<feature type="compositionally biased region" description="Polar residues" evidence="8">
    <location>
        <begin position="569"/>
        <end position="579"/>
    </location>
</feature>
<dbReference type="eggNOG" id="KOG1721">
    <property type="taxonomic scope" value="Eukaryota"/>
</dbReference>
<dbReference type="PROSITE" id="PS50157">
    <property type="entry name" value="ZINC_FINGER_C2H2_2"/>
    <property type="match status" value="3"/>
</dbReference>
<dbReference type="AlphaFoldDB" id="R4XFM3"/>
<dbReference type="SMART" id="SM00355">
    <property type="entry name" value="ZnF_C2H2"/>
    <property type="match status" value="3"/>
</dbReference>
<name>R4XFM3_TAPDE</name>
<evidence type="ECO:0000313" key="11">
    <source>
        <dbReference type="Proteomes" id="UP000013776"/>
    </source>
</evidence>
<dbReference type="Pfam" id="PF00096">
    <property type="entry name" value="zf-C2H2"/>
    <property type="match status" value="2"/>
</dbReference>
<dbReference type="FunFam" id="3.30.160.60:FF:000125">
    <property type="entry name" value="Putative zinc finger protein 143"/>
    <property type="match status" value="1"/>
</dbReference>
<dbReference type="GO" id="GO:0005634">
    <property type="term" value="C:nucleus"/>
    <property type="evidence" value="ECO:0007669"/>
    <property type="project" value="UniProtKB-SubCell"/>
</dbReference>
<dbReference type="Gene3D" id="3.30.160.60">
    <property type="entry name" value="Classic Zinc Finger"/>
    <property type="match status" value="3"/>
</dbReference>
<comment type="caution">
    <text evidence="10">The sequence shown here is derived from an EMBL/GenBank/DDBJ whole genome shotgun (WGS) entry which is preliminary data.</text>
</comment>
<proteinExistence type="predicted"/>
<dbReference type="Proteomes" id="UP000013776">
    <property type="component" value="Unassembled WGS sequence"/>
</dbReference>
<feature type="domain" description="C2H2-type" evidence="9">
    <location>
        <begin position="640"/>
        <end position="667"/>
    </location>
</feature>
<protein>
    <submittedName>
        <fullName evidence="10">C2H2 type zinc finger domain protein</fullName>
    </submittedName>
</protein>
<keyword evidence="2" id="KW-0479">Metal-binding</keyword>
<feature type="region of interest" description="Disordered" evidence="8">
    <location>
        <begin position="240"/>
        <end position="331"/>
    </location>
</feature>
<dbReference type="GO" id="GO:0008270">
    <property type="term" value="F:zinc ion binding"/>
    <property type="evidence" value="ECO:0007669"/>
    <property type="project" value="UniProtKB-KW"/>
</dbReference>
<dbReference type="PROSITE" id="PS00028">
    <property type="entry name" value="ZINC_FINGER_C2H2_1"/>
    <property type="match status" value="2"/>
</dbReference>
<dbReference type="STRING" id="1097556.R4XFM3"/>
<keyword evidence="5" id="KW-0862">Zinc</keyword>
<dbReference type="FunFam" id="3.30.160.60:FF:000110">
    <property type="entry name" value="Zinc finger protein-like"/>
    <property type="match status" value="1"/>
</dbReference>
<feature type="compositionally biased region" description="Low complexity" evidence="8">
    <location>
        <begin position="513"/>
        <end position="529"/>
    </location>
</feature>
<evidence type="ECO:0000256" key="7">
    <source>
        <dbReference type="PROSITE-ProRule" id="PRU00042"/>
    </source>
</evidence>
<keyword evidence="3" id="KW-0677">Repeat</keyword>
<evidence type="ECO:0000256" key="3">
    <source>
        <dbReference type="ARBA" id="ARBA00022737"/>
    </source>
</evidence>
<organism evidence="10 11">
    <name type="scientific">Taphrina deformans (strain PYCC 5710 / ATCC 11124 / CBS 356.35 / IMI 108563 / JCM 9778 / NBRC 8474)</name>
    <name type="common">Peach leaf curl fungus</name>
    <name type="synonym">Lalaria deformans</name>
    <dbReference type="NCBI Taxonomy" id="1097556"/>
    <lineage>
        <taxon>Eukaryota</taxon>
        <taxon>Fungi</taxon>
        <taxon>Dikarya</taxon>
        <taxon>Ascomycota</taxon>
        <taxon>Taphrinomycotina</taxon>
        <taxon>Taphrinomycetes</taxon>
        <taxon>Taphrinales</taxon>
        <taxon>Taphrinaceae</taxon>
        <taxon>Taphrina</taxon>
    </lineage>
</organism>
<dbReference type="VEuPathDB" id="FungiDB:TAPDE_003508"/>
<dbReference type="GO" id="GO:0000978">
    <property type="term" value="F:RNA polymerase II cis-regulatory region sequence-specific DNA binding"/>
    <property type="evidence" value="ECO:0007669"/>
    <property type="project" value="UniProtKB-ARBA"/>
</dbReference>